<comment type="caution">
    <text evidence="1">The sequence shown here is derived from an EMBL/GenBank/DDBJ whole genome shotgun (WGS) entry which is preliminary data.</text>
</comment>
<dbReference type="EMBL" id="JAOPJF010000091">
    <property type="protein sequence ID" value="KAK1140056.1"/>
    <property type="molecule type" value="Genomic_DNA"/>
</dbReference>
<evidence type="ECO:0000313" key="1">
    <source>
        <dbReference type="EMBL" id="KAK1140056.1"/>
    </source>
</evidence>
<accession>A0ACC3AQP4</accession>
<dbReference type="Proteomes" id="UP001177260">
    <property type="component" value="Unassembled WGS sequence"/>
</dbReference>
<protein>
    <submittedName>
        <fullName evidence="1">Uncharacterized protein</fullName>
    </submittedName>
</protein>
<sequence>MASILERTSLFESPSTPKSSEQWKQALAGVKLLYIRRQYKHAISYEGMGRAAHQYSMTKVTLLQTALDCFITCSAGFPALIHTEEDDADGPDDKAPPSHVESTPAINEPAHSSSISSFVTVIRDIIDKNIDSLADDPFVSDHELDSKHGSVSPHQFGKALLMPPPLNVRKSQEDLNPLNLSSSLNPNQTHSEPKQASTNHNPITHHSARARRPPPLPIRIKPTETSHANDSAKLLRLPVPRDLQSATPVASPIPITPTRGAAIRRYNSHLRFLRVQITNSIASLRTLIDEVTDLQESRRTAKNLRRSSSFWTFSPVKSPARAAEKKAKSGSEGVDRQSSMETKEQRIIRLRADEWKTVGLRSGRSRWKGAEYYRRLCGDVLDELYLEA</sequence>
<reference evidence="1 2" key="1">
    <citation type="journal article" date="2023" name="ACS Omega">
        <title>Identification of the Neoaspergillic Acid Biosynthesis Gene Cluster by Establishing an In Vitro CRISPR-Ribonucleoprotein Genetic System in Aspergillus melleus.</title>
        <authorList>
            <person name="Yuan B."/>
            <person name="Grau M.F."/>
            <person name="Murata R.M."/>
            <person name="Torok T."/>
            <person name="Venkateswaran K."/>
            <person name="Stajich J.E."/>
            <person name="Wang C.C.C."/>
        </authorList>
    </citation>
    <scope>NUCLEOTIDE SEQUENCE [LARGE SCALE GENOMIC DNA]</scope>
    <source>
        <strain evidence="1 2">IMV 1140</strain>
    </source>
</reference>
<proteinExistence type="predicted"/>
<organism evidence="1 2">
    <name type="scientific">Aspergillus melleus</name>
    <dbReference type="NCBI Taxonomy" id="138277"/>
    <lineage>
        <taxon>Eukaryota</taxon>
        <taxon>Fungi</taxon>
        <taxon>Dikarya</taxon>
        <taxon>Ascomycota</taxon>
        <taxon>Pezizomycotina</taxon>
        <taxon>Eurotiomycetes</taxon>
        <taxon>Eurotiomycetidae</taxon>
        <taxon>Eurotiales</taxon>
        <taxon>Aspergillaceae</taxon>
        <taxon>Aspergillus</taxon>
        <taxon>Aspergillus subgen. Circumdati</taxon>
    </lineage>
</organism>
<gene>
    <name evidence="1" type="ORF">N8T08_010888</name>
</gene>
<evidence type="ECO:0000313" key="2">
    <source>
        <dbReference type="Proteomes" id="UP001177260"/>
    </source>
</evidence>
<name>A0ACC3AQP4_9EURO</name>
<keyword evidence="2" id="KW-1185">Reference proteome</keyword>